<evidence type="ECO:0000259" key="3">
    <source>
        <dbReference type="Pfam" id="PF00561"/>
    </source>
</evidence>
<evidence type="ECO:0000256" key="2">
    <source>
        <dbReference type="ARBA" id="ARBA00038334"/>
    </source>
</evidence>
<evidence type="ECO:0000256" key="1">
    <source>
        <dbReference type="ARBA" id="ARBA00022801"/>
    </source>
</evidence>
<dbReference type="SUPFAM" id="SSF53474">
    <property type="entry name" value="alpha/beta-Hydrolases"/>
    <property type="match status" value="1"/>
</dbReference>
<dbReference type="Pfam" id="PF00561">
    <property type="entry name" value="Abhydrolase_1"/>
    <property type="match status" value="1"/>
</dbReference>
<keyword evidence="5" id="KW-1185">Reference proteome</keyword>
<dbReference type="InterPro" id="IPR029058">
    <property type="entry name" value="AB_hydrolase_fold"/>
</dbReference>
<gene>
    <name evidence="4" type="ORF">OSB04_002031</name>
</gene>
<comment type="similarity">
    <text evidence="2">Belongs to the AB hydrolase superfamily. Epoxide hydrolase family.</text>
</comment>
<dbReference type="Gene3D" id="3.40.50.1820">
    <property type="entry name" value="alpha/beta hydrolase"/>
    <property type="match status" value="2"/>
</dbReference>
<dbReference type="EMBL" id="JARYMX010000001">
    <property type="protein sequence ID" value="KAJ9566065.1"/>
    <property type="molecule type" value="Genomic_DNA"/>
</dbReference>
<dbReference type="InterPro" id="IPR000073">
    <property type="entry name" value="AB_hydrolase_1"/>
</dbReference>
<evidence type="ECO:0000313" key="5">
    <source>
        <dbReference type="Proteomes" id="UP001172457"/>
    </source>
</evidence>
<organism evidence="4 5">
    <name type="scientific">Centaurea solstitialis</name>
    <name type="common">yellow star-thistle</name>
    <dbReference type="NCBI Taxonomy" id="347529"/>
    <lineage>
        <taxon>Eukaryota</taxon>
        <taxon>Viridiplantae</taxon>
        <taxon>Streptophyta</taxon>
        <taxon>Embryophyta</taxon>
        <taxon>Tracheophyta</taxon>
        <taxon>Spermatophyta</taxon>
        <taxon>Magnoliopsida</taxon>
        <taxon>eudicotyledons</taxon>
        <taxon>Gunneridae</taxon>
        <taxon>Pentapetalae</taxon>
        <taxon>asterids</taxon>
        <taxon>campanulids</taxon>
        <taxon>Asterales</taxon>
        <taxon>Asteraceae</taxon>
        <taxon>Carduoideae</taxon>
        <taxon>Cardueae</taxon>
        <taxon>Centaureinae</taxon>
        <taxon>Centaurea</taxon>
    </lineage>
</organism>
<dbReference type="InterPro" id="IPR000639">
    <property type="entry name" value="Epox_hydrolase-like"/>
</dbReference>
<accession>A0AA38U3U9</accession>
<dbReference type="GO" id="GO:0016787">
    <property type="term" value="F:hydrolase activity"/>
    <property type="evidence" value="ECO:0007669"/>
    <property type="project" value="UniProtKB-KW"/>
</dbReference>
<dbReference type="AlphaFoldDB" id="A0AA38U3U9"/>
<name>A0AA38U3U9_9ASTR</name>
<proteinExistence type="inferred from homology"/>
<protein>
    <recommendedName>
        <fullName evidence="3">AB hydrolase-1 domain-containing protein</fullName>
    </recommendedName>
</protein>
<sequence length="272" mass="30680">MEQIKHNYIQVDRLKLHVAEIGSESSPAVLFFHGFPEISYTWRHQMIAVANAGFRAIAPDYRGYGLSDVPAEPEKTSFADLVADTAAILDSLAISKVFVIAKDFGAMEPGRAEADFGRFDAKTVVRKIYILFSRSEVPMASENQEIMDLVEPSALLPSWFTEEDLETYAASYQKSGFLTALQVPYRSLLERVEPPNHDPNAPIVKAPALFITGEKDFFFSFPGMEEYLQSGIQKYVPNLKIIYLPEGSHFVHEQFPETVNQLLLNFLKSNKY</sequence>
<dbReference type="PRINTS" id="PR00412">
    <property type="entry name" value="EPOXHYDRLASE"/>
</dbReference>
<feature type="domain" description="AB hydrolase-1" evidence="3">
    <location>
        <begin position="27"/>
        <end position="107"/>
    </location>
</feature>
<keyword evidence="1" id="KW-0378">Hydrolase</keyword>
<dbReference type="PANTHER" id="PTHR43329">
    <property type="entry name" value="EPOXIDE HYDROLASE"/>
    <property type="match status" value="1"/>
</dbReference>
<reference evidence="4" key="1">
    <citation type="submission" date="2023-03" db="EMBL/GenBank/DDBJ databases">
        <title>Chromosome-scale reference genome and RAD-based genetic map of yellow starthistle (Centaurea solstitialis) reveal putative structural variation and QTLs associated with invader traits.</title>
        <authorList>
            <person name="Reatini B."/>
            <person name="Cang F.A."/>
            <person name="Jiang Q."/>
            <person name="Mckibben M.T.W."/>
            <person name="Barker M.S."/>
            <person name="Rieseberg L.H."/>
            <person name="Dlugosch K.M."/>
        </authorList>
    </citation>
    <scope>NUCLEOTIDE SEQUENCE</scope>
    <source>
        <strain evidence="4">CAN-66</strain>
        <tissue evidence="4">Leaf</tissue>
    </source>
</reference>
<evidence type="ECO:0000313" key="4">
    <source>
        <dbReference type="EMBL" id="KAJ9566065.1"/>
    </source>
</evidence>
<dbReference type="Proteomes" id="UP001172457">
    <property type="component" value="Chromosome 1"/>
</dbReference>
<comment type="caution">
    <text evidence="4">The sequence shown here is derived from an EMBL/GenBank/DDBJ whole genome shotgun (WGS) entry which is preliminary data.</text>
</comment>